<dbReference type="Pfam" id="PF22451">
    <property type="entry name" value="NirdL-like_HTH"/>
    <property type="match status" value="1"/>
</dbReference>
<evidence type="ECO:0000259" key="9">
    <source>
        <dbReference type="Pfam" id="PF22451"/>
    </source>
</evidence>
<accession>A0ABP7M680</accession>
<evidence type="ECO:0000259" key="8">
    <source>
        <dbReference type="Pfam" id="PF17805"/>
    </source>
</evidence>
<evidence type="ECO:0000256" key="1">
    <source>
        <dbReference type="ARBA" id="ARBA00023239"/>
    </source>
</evidence>
<comment type="similarity">
    <text evidence="3">Belongs to the Ahb/Nir family.</text>
</comment>
<dbReference type="InterPro" id="IPR053953">
    <property type="entry name" value="NirdL-like_HTH"/>
</dbReference>
<dbReference type="Proteomes" id="UP001501565">
    <property type="component" value="Unassembled WGS sequence"/>
</dbReference>
<dbReference type="RefSeq" id="WP_344795693.1">
    <property type="nucleotide sequence ID" value="NZ_BAABBN010000004.1"/>
</dbReference>
<keyword evidence="1" id="KW-0456">Lyase</keyword>
<gene>
    <name evidence="10" type="ORF">GCM10022277_07860</name>
</gene>
<comment type="subunit">
    <text evidence="4">Probably forms a complex composed of NirD, NirL, NirG and NirH. All proteins are required for the total conversion of siroheme to didecarboxysiroheme.</text>
</comment>
<dbReference type="Gene3D" id="3.30.70.3460">
    <property type="match status" value="1"/>
</dbReference>
<dbReference type="InterPro" id="IPR040523">
    <property type="entry name" value="AsnC_trans_reg2"/>
</dbReference>
<dbReference type="PANTHER" id="PTHR43413:SF1">
    <property type="entry name" value="SIROHEME DECARBOXYLASE NIRL SUBUNIT"/>
    <property type="match status" value="1"/>
</dbReference>
<comment type="function">
    <text evidence="6">Involved in heme d1 biosynthesis. Catalyzes the decarboxylation of siroheme into didecarboxysiroheme.</text>
</comment>
<dbReference type="EMBL" id="BAABBN010000004">
    <property type="protein sequence ID" value="GAA3915634.1"/>
    <property type="molecule type" value="Genomic_DNA"/>
</dbReference>
<dbReference type="Pfam" id="PF17805">
    <property type="entry name" value="AsnC_trans_reg2"/>
    <property type="match status" value="1"/>
</dbReference>
<evidence type="ECO:0000256" key="5">
    <source>
        <dbReference type="ARBA" id="ARBA00023471"/>
    </source>
</evidence>
<evidence type="ECO:0000256" key="4">
    <source>
        <dbReference type="ARBA" id="ARBA00023465"/>
    </source>
</evidence>
<reference evidence="11" key="1">
    <citation type="journal article" date="2019" name="Int. J. Syst. Evol. Microbiol.">
        <title>The Global Catalogue of Microorganisms (GCM) 10K type strain sequencing project: providing services to taxonomists for standard genome sequencing and annotation.</title>
        <authorList>
            <consortium name="The Broad Institute Genomics Platform"/>
            <consortium name="The Broad Institute Genome Sequencing Center for Infectious Disease"/>
            <person name="Wu L."/>
            <person name="Ma J."/>
        </authorList>
    </citation>
    <scope>NUCLEOTIDE SEQUENCE [LARGE SCALE GENOMIC DNA]</scope>
    <source>
        <strain evidence="11">JCM 17551</strain>
    </source>
</reference>
<dbReference type="PANTHER" id="PTHR43413">
    <property type="entry name" value="TRANSCRIPTIONAL REGULATOR, ASNC FAMILY"/>
    <property type="match status" value="1"/>
</dbReference>
<feature type="domain" description="Siroheme decarboxylase AsnC-like ligand binding" evidence="8">
    <location>
        <begin position="76"/>
        <end position="148"/>
    </location>
</feature>
<comment type="catalytic activity">
    <reaction evidence="7">
        <text>siroheme + 2 H(+) = 12,18-didecarboxysiroheme + 2 CO2</text>
        <dbReference type="Rhea" id="RHEA:19093"/>
        <dbReference type="ChEBI" id="CHEBI:15378"/>
        <dbReference type="ChEBI" id="CHEBI:16526"/>
        <dbReference type="ChEBI" id="CHEBI:60052"/>
        <dbReference type="ChEBI" id="CHEBI:140497"/>
        <dbReference type="EC" id="4.1.1.111"/>
    </reaction>
</comment>
<dbReference type="Gene3D" id="1.10.10.10">
    <property type="entry name" value="Winged helix-like DNA-binding domain superfamily/Winged helix DNA-binding domain"/>
    <property type="match status" value="1"/>
</dbReference>
<sequence length="156" mass="18129">MDRLDRQLINHLQDGFPLEARPFLKVAEELNQAGFEPGVEVTEQQVMDRVQTLLDEGYLSRFGPMFQAERMGGGLTLAAMKVTPEDYERVTEQVNAFPEVAHNYQREHELNMWFVLATETPEGVEETIKKMEEITGYHVFNMPKQEEFYVGLRFEL</sequence>
<organism evidence="10 11">
    <name type="scientific">Litoribacillus peritrichatus</name>
    <dbReference type="NCBI Taxonomy" id="718191"/>
    <lineage>
        <taxon>Bacteria</taxon>
        <taxon>Pseudomonadati</taxon>
        <taxon>Pseudomonadota</taxon>
        <taxon>Gammaproteobacteria</taxon>
        <taxon>Oceanospirillales</taxon>
        <taxon>Oceanospirillaceae</taxon>
        <taxon>Litoribacillus</taxon>
    </lineage>
</organism>
<comment type="pathway">
    <text evidence="2">Porphyrin-containing compound metabolism.</text>
</comment>
<name>A0ABP7M680_9GAMM</name>
<dbReference type="InterPro" id="IPR050684">
    <property type="entry name" value="HTH-Siroheme_Decarb"/>
</dbReference>
<dbReference type="EC" id="4.1.1.111" evidence="5"/>
<evidence type="ECO:0000256" key="7">
    <source>
        <dbReference type="ARBA" id="ARBA00048470"/>
    </source>
</evidence>
<dbReference type="InterPro" id="IPR036388">
    <property type="entry name" value="WH-like_DNA-bd_sf"/>
</dbReference>
<feature type="domain" description="Siroheme decarboxylase NirL-like HTH" evidence="9">
    <location>
        <begin position="5"/>
        <end position="31"/>
    </location>
</feature>
<evidence type="ECO:0000313" key="11">
    <source>
        <dbReference type="Proteomes" id="UP001501565"/>
    </source>
</evidence>
<evidence type="ECO:0000313" key="10">
    <source>
        <dbReference type="EMBL" id="GAA3915634.1"/>
    </source>
</evidence>
<proteinExistence type="inferred from homology"/>
<protein>
    <recommendedName>
        <fullName evidence="5">siroheme decarboxylase</fullName>
        <ecNumber evidence="5">4.1.1.111</ecNumber>
    </recommendedName>
</protein>
<evidence type="ECO:0000256" key="3">
    <source>
        <dbReference type="ARBA" id="ARBA00023457"/>
    </source>
</evidence>
<evidence type="ECO:0000256" key="6">
    <source>
        <dbReference type="ARBA" id="ARBA00045291"/>
    </source>
</evidence>
<evidence type="ECO:0000256" key="2">
    <source>
        <dbReference type="ARBA" id="ARBA00023444"/>
    </source>
</evidence>
<comment type="caution">
    <text evidence="10">The sequence shown here is derived from an EMBL/GenBank/DDBJ whole genome shotgun (WGS) entry which is preliminary data.</text>
</comment>
<keyword evidence="11" id="KW-1185">Reference proteome</keyword>